<dbReference type="AlphaFoldDB" id="A0A0F0LQ79"/>
<protein>
    <recommendedName>
        <fullName evidence="7">DoxX family membrane protein</fullName>
    </recommendedName>
</protein>
<evidence type="ECO:0008006" key="7">
    <source>
        <dbReference type="Google" id="ProtNLM"/>
    </source>
</evidence>
<evidence type="ECO:0000313" key="6">
    <source>
        <dbReference type="Proteomes" id="UP000257479"/>
    </source>
</evidence>
<dbReference type="PANTHER" id="PTHR36974">
    <property type="entry name" value="MEMBRANE PROTEIN-RELATED"/>
    <property type="match status" value="1"/>
</dbReference>
<dbReference type="STRING" id="400772.RR49_02733"/>
<name>A0A0F0LQ79_9MICO</name>
<comment type="caution">
    <text evidence="3">The sequence shown here is derived from an EMBL/GenBank/DDBJ whole genome shotgun (WGS) entry which is preliminary data.</text>
</comment>
<dbReference type="PANTHER" id="PTHR36974:SF1">
    <property type="entry name" value="DOXX FAMILY MEMBRANE PROTEIN"/>
    <property type="match status" value="1"/>
</dbReference>
<accession>A0A0F0LQ79</accession>
<evidence type="ECO:0000313" key="2">
    <source>
        <dbReference type="EMBL" id="HAN23932.1"/>
    </source>
</evidence>
<sequence>MRVAARWLLGVAMVVAGVSHLTFLRSDFRAQVPETIAELSPLDEDQIVLASGVVEIALGTAVLAARRRRGLVGAVLAAFFVAVFPGNLAQFANQRSAFGLDTDAKRFIRLLFQPVLVVWALWATRRG</sequence>
<dbReference type="EMBL" id="DMNG01000084">
    <property type="protein sequence ID" value="HAN23932.1"/>
    <property type="molecule type" value="Genomic_DNA"/>
</dbReference>
<keyword evidence="1" id="KW-0812">Transmembrane</keyword>
<dbReference type="RefSeq" id="WP_045248630.1">
    <property type="nucleotide sequence ID" value="NZ_DAIQHQ010000001.1"/>
</dbReference>
<dbReference type="EMBL" id="JYIY01000080">
    <property type="protein sequence ID" value="KJL35071.1"/>
    <property type="molecule type" value="Genomic_DNA"/>
</dbReference>
<keyword evidence="1" id="KW-0472">Membrane</keyword>
<evidence type="ECO:0000313" key="4">
    <source>
        <dbReference type="EMBL" id="KJL35071.1"/>
    </source>
</evidence>
<dbReference type="OrthoDB" id="9788974at2"/>
<feature type="transmembrane region" description="Helical" evidence="1">
    <location>
        <begin position="107"/>
        <end position="124"/>
    </location>
</feature>
<evidence type="ECO:0000313" key="3">
    <source>
        <dbReference type="EMBL" id="KJL34844.1"/>
    </source>
</evidence>
<reference evidence="3 5" key="1">
    <citation type="submission" date="2015-02" db="EMBL/GenBank/DDBJ databases">
        <title>Draft genome sequences of ten Microbacterium spp. with emphasis on heavy metal contaminated environments.</title>
        <authorList>
            <person name="Corretto E."/>
        </authorList>
    </citation>
    <scope>NUCLEOTIDE SEQUENCE [LARGE SCALE GENOMIC DNA]</scope>
    <source>
        <strain evidence="3 5">DSM 18659</strain>
    </source>
</reference>
<dbReference type="EMBL" id="JYIY01000080">
    <property type="protein sequence ID" value="KJL34844.1"/>
    <property type="molecule type" value="Genomic_DNA"/>
</dbReference>
<keyword evidence="1" id="KW-1133">Transmembrane helix</keyword>
<dbReference type="Proteomes" id="UP000033451">
    <property type="component" value="Unassembled WGS sequence"/>
</dbReference>
<gene>
    <name evidence="2" type="ORF">DCP95_05085</name>
    <name evidence="3" type="ORF">RR49_02733</name>
    <name evidence="4" type="ORF">RR49_02968</name>
</gene>
<dbReference type="Proteomes" id="UP000257479">
    <property type="component" value="Unassembled WGS sequence"/>
</dbReference>
<reference evidence="2 6" key="2">
    <citation type="journal article" date="2018" name="Nat. Biotechnol.">
        <title>A standardized bacterial taxonomy based on genome phylogeny substantially revises the tree of life.</title>
        <authorList>
            <person name="Parks D.H."/>
            <person name="Chuvochina M."/>
            <person name="Waite D.W."/>
            <person name="Rinke C."/>
            <person name="Skarshewski A."/>
            <person name="Chaumeil P.A."/>
            <person name="Hugenholtz P."/>
        </authorList>
    </citation>
    <scope>NUCLEOTIDE SEQUENCE [LARGE SCALE GENOMIC DNA]</scope>
    <source>
        <strain evidence="2">UBA9152</strain>
    </source>
</reference>
<feature type="transmembrane region" description="Helical" evidence="1">
    <location>
        <begin position="46"/>
        <end position="64"/>
    </location>
</feature>
<feature type="transmembrane region" description="Helical" evidence="1">
    <location>
        <begin position="71"/>
        <end position="92"/>
    </location>
</feature>
<evidence type="ECO:0000256" key="1">
    <source>
        <dbReference type="SAM" id="Phobius"/>
    </source>
</evidence>
<feature type="transmembrane region" description="Helical" evidence="1">
    <location>
        <begin position="7"/>
        <end position="26"/>
    </location>
</feature>
<keyword evidence="5" id="KW-1185">Reference proteome</keyword>
<proteinExistence type="predicted"/>
<dbReference type="PATRIC" id="fig|400772.4.peg.2750"/>
<organism evidence="3 5">
    <name type="scientific">Microbacterium ginsengisoli</name>
    <dbReference type="NCBI Taxonomy" id="400772"/>
    <lineage>
        <taxon>Bacteria</taxon>
        <taxon>Bacillati</taxon>
        <taxon>Actinomycetota</taxon>
        <taxon>Actinomycetes</taxon>
        <taxon>Micrococcales</taxon>
        <taxon>Microbacteriaceae</taxon>
        <taxon>Microbacterium</taxon>
    </lineage>
</organism>
<evidence type="ECO:0000313" key="5">
    <source>
        <dbReference type="Proteomes" id="UP000033451"/>
    </source>
</evidence>